<evidence type="ECO:0000256" key="1">
    <source>
        <dbReference type="ARBA" id="ARBA00022729"/>
    </source>
</evidence>
<dbReference type="Proteomes" id="UP000009881">
    <property type="component" value="Unassembled WGS sequence"/>
</dbReference>
<feature type="chain" id="PRO_5003930173" evidence="2">
    <location>
        <begin position="25"/>
        <end position="369"/>
    </location>
</feature>
<dbReference type="InterPro" id="IPR006059">
    <property type="entry name" value="SBP"/>
</dbReference>
<evidence type="ECO:0000313" key="3">
    <source>
        <dbReference type="EMBL" id="EKV29221.1"/>
    </source>
</evidence>
<dbReference type="PANTHER" id="PTHR30222">
    <property type="entry name" value="SPERMIDINE/PUTRESCINE-BINDING PERIPLASMIC PROTEIN"/>
    <property type="match status" value="1"/>
</dbReference>
<sequence length="369" mass="40344">MFRSVTAAAAAVGLAALTAAPAAAQDARGPLTIVSWGGAYTASQMRAYVNPFRDTTDRWVTVETYAGGLDEVRRQVASLNVTWDVVDLNLSDAVRGCREGLLETIPAEILPPAPDGTPAAEDFMEAALQDCAVGQNVFATVIGYDPNRLPQRPESVAAFFNTDDYPGKRGVRSNPRVVLEWALLADGVAPEDVYATLGTDEGLERAFDRLESLRGNIVWWDAPDEAVDLLDRGRVVMTQTYNGRVQDAMDRGADYEILWDGAVRDVELWGIPKGSRDKQDALAFIAFASQPARMAEQARHIAYGPVRESALAMLSEDERADLPTAPQNARHALWADEDWWAENQDRINARMAQWRGGGPLMTPLKGTAR</sequence>
<dbReference type="PANTHER" id="PTHR30222:SF2">
    <property type="entry name" value="ABC TRANSPORTER SUBSTRATE-BINDING PROTEIN"/>
    <property type="match status" value="1"/>
</dbReference>
<feature type="signal peptide" evidence="2">
    <location>
        <begin position="1"/>
        <end position="24"/>
    </location>
</feature>
<dbReference type="Pfam" id="PF13416">
    <property type="entry name" value="SBP_bac_8"/>
    <property type="match status" value="1"/>
</dbReference>
<dbReference type="eggNOG" id="COG0687">
    <property type="taxonomic scope" value="Bacteria"/>
</dbReference>
<dbReference type="Gene3D" id="3.40.190.10">
    <property type="entry name" value="Periplasmic binding protein-like II"/>
    <property type="match status" value="2"/>
</dbReference>
<dbReference type="RefSeq" id="WP_009541186.1">
    <property type="nucleotide sequence ID" value="NZ_ANHY01000013.1"/>
</dbReference>
<dbReference type="CDD" id="cd13589">
    <property type="entry name" value="PBP2_polyamine_RpCGA009"/>
    <property type="match status" value="1"/>
</dbReference>
<organism evidence="3 4">
    <name type="scientific">Caenispirillum salinarum AK4</name>
    <dbReference type="NCBI Taxonomy" id="1238182"/>
    <lineage>
        <taxon>Bacteria</taxon>
        <taxon>Pseudomonadati</taxon>
        <taxon>Pseudomonadota</taxon>
        <taxon>Alphaproteobacteria</taxon>
        <taxon>Rhodospirillales</taxon>
        <taxon>Novispirillaceae</taxon>
        <taxon>Caenispirillum</taxon>
    </lineage>
</organism>
<protein>
    <submittedName>
        <fullName evidence="3">Spermidine/putrescine-binding periplasmic protein</fullName>
    </submittedName>
</protein>
<dbReference type="AlphaFoldDB" id="K9HKY1"/>
<keyword evidence="4" id="KW-1185">Reference proteome</keyword>
<keyword evidence="1 2" id="KW-0732">Signal</keyword>
<gene>
    <name evidence="3" type="ORF">C882_0528</name>
</gene>
<evidence type="ECO:0000313" key="4">
    <source>
        <dbReference type="Proteomes" id="UP000009881"/>
    </source>
</evidence>
<evidence type="ECO:0000256" key="2">
    <source>
        <dbReference type="SAM" id="SignalP"/>
    </source>
</evidence>
<dbReference type="STRING" id="1238182.C882_0528"/>
<name>K9HKY1_9PROT</name>
<reference evidence="3 4" key="1">
    <citation type="journal article" date="2013" name="Genome Announc.">
        <title>Draft Genome Sequence of an Alphaproteobacterium, Caenispirillum salinarum AK4(T), Isolated from a Solar Saltern.</title>
        <authorList>
            <person name="Khatri I."/>
            <person name="Singh A."/>
            <person name="Korpole S."/>
            <person name="Pinnaka A.K."/>
            <person name="Subramanian S."/>
        </authorList>
    </citation>
    <scope>NUCLEOTIDE SEQUENCE [LARGE SCALE GENOMIC DNA]</scope>
    <source>
        <strain evidence="3 4">AK4</strain>
    </source>
</reference>
<dbReference type="PATRIC" id="fig|1238182.3.peg.2743"/>
<dbReference type="EMBL" id="ANHY01000013">
    <property type="protein sequence ID" value="EKV29221.1"/>
    <property type="molecule type" value="Genomic_DNA"/>
</dbReference>
<dbReference type="OrthoDB" id="9815444at2"/>
<proteinExistence type="predicted"/>
<accession>K9HKY1</accession>
<dbReference type="SUPFAM" id="SSF53850">
    <property type="entry name" value="Periplasmic binding protein-like II"/>
    <property type="match status" value="1"/>
</dbReference>
<comment type="caution">
    <text evidence="3">The sequence shown here is derived from an EMBL/GenBank/DDBJ whole genome shotgun (WGS) entry which is preliminary data.</text>
</comment>